<evidence type="ECO:0000313" key="3">
    <source>
        <dbReference type="Proteomes" id="UP001159428"/>
    </source>
</evidence>
<feature type="non-terminal residue" evidence="2">
    <location>
        <position position="1"/>
    </location>
</feature>
<evidence type="ECO:0000313" key="2">
    <source>
        <dbReference type="EMBL" id="CAH3165305.1"/>
    </source>
</evidence>
<accession>A0AAU9Y2G0</accession>
<keyword evidence="3" id="KW-1185">Reference proteome</keyword>
<organism evidence="2 3">
    <name type="scientific">Pocillopora meandrina</name>
    <dbReference type="NCBI Taxonomy" id="46732"/>
    <lineage>
        <taxon>Eukaryota</taxon>
        <taxon>Metazoa</taxon>
        <taxon>Cnidaria</taxon>
        <taxon>Anthozoa</taxon>
        <taxon>Hexacorallia</taxon>
        <taxon>Scleractinia</taxon>
        <taxon>Astrocoeniina</taxon>
        <taxon>Pocilloporidae</taxon>
        <taxon>Pocillopora</taxon>
    </lineage>
</organism>
<name>A0AAU9Y2G0_9CNID</name>
<dbReference type="EMBL" id="CALNXJ010000115">
    <property type="protein sequence ID" value="CAH3165305.1"/>
    <property type="molecule type" value="Genomic_DNA"/>
</dbReference>
<protein>
    <submittedName>
        <fullName evidence="2">Uncharacterized protein</fullName>
    </submittedName>
</protein>
<dbReference type="AlphaFoldDB" id="A0AAU9Y2G0"/>
<gene>
    <name evidence="2" type="ORF">PMEA_00003432</name>
</gene>
<dbReference type="Proteomes" id="UP001159428">
    <property type="component" value="Unassembled WGS sequence"/>
</dbReference>
<feature type="compositionally biased region" description="Basic residues" evidence="1">
    <location>
        <begin position="85"/>
        <end position="94"/>
    </location>
</feature>
<sequence length="94" mass="10682">RKATSVKKEESSKAKKSRRPISLDSDEEEVVPRKLKKSAKQTDIVTSKEVQHVKESPVKPKEKKATSALDFFGSTPVERESRKTFANKRKQVNN</sequence>
<proteinExistence type="predicted"/>
<reference evidence="2 3" key="1">
    <citation type="submission" date="2022-05" db="EMBL/GenBank/DDBJ databases">
        <authorList>
            <consortium name="Genoscope - CEA"/>
            <person name="William W."/>
        </authorList>
    </citation>
    <scope>NUCLEOTIDE SEQUENCE [LARGE SCALE GENOMIC DNA]</scope>
</reference>
<evidence type="ECO:0000256" key="1">
    <source>
        <dbReference type="SAM" id="MobiDB-lite"/>
    </source>
</evidence>
<feature type="compositionally biased region" description="Basic and acidic residues" evidence="1">
    <location>
        <begin position="49"/>
        <end position="65"/>
    </location>
</feature>
<feature type="compositionally biased region" description="Basic and acidic residues" evidence="1">
    <location>
        <begin position="1"/>
        <end position="13"/>
    </location>
</feature>
<feature type="region of interest" description="Disordered" evidence="1">
    <location>
        <begin position="1"/>
        <end position="94"/>
    </location>
</feature>
<comment type="caution">
    <text evidence="2">The sequence shown here is derived from an EMBL/GenBank/DDBJ whole genome shotgun (WGS) entry which is preliminary data.</text>
</comment>